<dbReference type="InterPro" id="IPR032710">
    <property type="entry name" value="NTF2-like_dom_sf"/>
</dbReference>
<dbReference type="EMBL" id="JAESVG020000010">
    <property type="protein sequence ID" value="KAG8623751.1"/>
    <property type="molecule type" value="Genomic_DNA"/>
</dbReference>
<evidence type="ECO:0000313" key="2">
    <source>
        <dbReference type="EMBL" id="KAG8623751.1"/>
    </source>
</evidence>
<name>A0A8K0KXG4_9PEZI</name>
<dbReference type="InterPro" id="IPR018222">
    <property type="entry name" value="Nuclear_transport_factor_2_euk"/>
</dbReference>
<accession>A0A8K0KXG4</accession>
<reference evidence="2" key="1">
    <citation type="submission" date="2021-07" db="EMBL/GenBank/DDBJ databases">
        <title>Elsinoe batatas strain:CRI-CJ2 Genome sequencing and assembly.</title>
        <authorList>
            <person name="Huang L."/>
        </authorList>
    </citation>
    <scope>NUCLEOTIDE SEQUENCE</scope>
    <source>
        <strain evidence="2">CRI-CJ2</strain>
    </source>
</reference>
<dbReference type="PROSITE" id="PS50177">
    <property type="entry name" value="NTF2_DOMAIN"/>
    <property type="match status" value="1"/>
</dbReference>
<dbReference type="AlphaFoldDB" id="A0A8K0KXG4"/>
<dbReference type="Proteomes" id="UP000809789">
    <property type="component" value="Unassembled WGS sequence"/>
</dbReference>
<gene>
    <name evidence="2" type="ORF">KVT40_008727</name>
</gene>
<organism evidence="2 3">
    <name type="scientific">Elsinoe batatas</name>
    <dbReference type="NCBI Taxonomy" id="2601811"/>
    <lineage>
        <taxon>Eukaryota</taxon>
        <taxon>Fungi</taxon>
        <taxon>Dikarya</taxon>
        <taxon>Ascomycota</taxon>
        <taxon>Pezizomycotina</taxon>
        <taxon>Dothideomycetes</taxon>
        <taxon>Dothideomycetidae</taxon>
        <taxon>Myriangiales</taxon>
        <taxon>Elsinoaceae</taxon>
        <taxon>Elsinoe</taxon>
    </lineage>
</organism>
<dbReference type="InterPro" id="IPR045875">
    <property type="entry name" value="NTF2"/>
</dbReference>
<evidence type="ECO:0000313" key="3">
    <source>
        <dbReference type="Proteomes" id="UP000809789"/>
    </source>
</evidence>
<proteinExistence type="predicted"/>
<evidence type="ECO:0000259" key="1">
    <source>
        <dbReference type="PROSITE" id="PS50177"/>
    </source>
</evidence>
<keyword evidence="3" id="KW-1185">Reference proteome</keyword>
<dbReference type="PANTHER" id="PTHR12612">
    <property type="entry name" value="NUCLEAR TRANSPORT FACTOR 2"/>
    <property type="match status" value="1"/>
</dbReference>
<protein>
    <recommendedName>
        <fullName evidence="1">NTF2 domain-containing protein</fullName>
    </recommendedName>
</protein>
<sequence>MATSGILPDDELTRVSTTVAEEFTDAYYNALNTARNTIASFYVPPSNISPGRDLPLITSNGTQLSDPIAFQNTFEQMPYTHFEIQSLNAHVTNPSITNIAAFNGKPSKRDLEQNMSLLVQVGGYVRFLERKEGPMRGFSDTLVLVPNKEEVGGRGKAKSGEGRSWLIQTQNFRFTV</sequence>
<dbReference type="SUPFAM" id="SSF54427">
    <property type="entry name" value="NTF2-like"/>
    <property type="match status" value="1"/>
</dbReference>
<dbReference type="Pfam" id="PF02136">
    <property type="entry name" value="NTF2"/>
    <property type="match status" value="1"/>
</dbReference>
<comment type="caution">
    <text evidence="2">The sequence shown here is derived from an EMBL/GenBank/DDBJ whole genome shotgun (WGS) entry which is preliminary data.</text>
</comment>
<dbReference type="InterPro" id="IPR002075">
    <property type="entry name" value="NTF2_dom"/>
</dbReference>
<feature type="domain" description="NTF2" evidence="1">
    <location>
        <begin position="19"/>
        <end position="174"/>
    </location>
</feature>
<dbReference type="OrthoDB" id="25408at2759"/>
<dbReference type="GO" id="GO:0006913">
    <property type="term" value="P:nucleocytoplasmic transport"/>
    <property type="evidence" value="ECO:0007669"/>
    <property type="project" value="InterPro"/>
</dbReference>
<dbReference type="Gene3D" id="3.10.450.50">
    <property type="match status" value="1"/>
</dbReference>